<dbReference type="PROSITE" id="PS51063">
    <property type="entry name" value="HTH_CRP_2"/>
    <property type="match status" value="1"/>
</dbReference>
<dbReference type="InterPro" id="IPR000595">
    <property type="entry name" value="cNMP-bd_dom"/>
</dbReference>
<dbReference type="Pfam" id="PF00027">
    <property type="entry name" value="cNMP_binding"/>
    <property type="match status" value="1"/>
</dbReference>
<dbReference type="EMBL" id="LLYB01000046">
    <property type="protein sequence ID" value="KRR26451.1"/>
    <property type="molecule type" value="Genomic_DNA"/>
</dbReference>
<dbReference type="SUPFAM" id="SSF46785">
    <property type="entry name" value="Winged helix' DNA-binding domain"/>
    <property type="match status" value="1"/>
</dbReference>
<organism evidence="5 6">
    <name type="scientific">Bradyrhizobium lablabi</name>
    <dbReference type="NCBI Taxonomy" id="722472"/>
    <lineage>
        <taxon>Bacteria</taxon>
        <taxon>Pseudomonadati</taxon>
        <taxon>Pseudomonadota</taxon>
        <taxon>Alphaproteobacteria</taxon>
        <taxon>Hyphomicrobiales</taxon>
        <taxon>Nitrobacteraceae</taxon>
        <taxon>Bradyrhizobium</taxon>
    </lineage>
</organism>
<keyword evidence="1" id="KW-0805">Transcription regulation</keyword>
<evidence type="ECO:0000313" key="6">
    <source>
        <dbReference type="Proteomes" id="UP000051660"/>
    </source>
</evidence>
<dbReference type="GO" id="GO:0003700">
    <property type="term" value="F:DNA-binding transcription factor activity"/>
    <property type="evidence" value="ECO:0007669"/>
    <property type="project" value="TreeGrafter"/>
</dbReference>
<name>A0A0R3N9B6_9BRAD</name>
<accession>A0A0R3N9B6</accession>
<dbReference type="OrthoDB" id="7506088at2"/>
<dbReference type="Proteomes" id="UP000051660">
    <property type="component" value="Unassembled WGS sequence"/>
</dbReference>
<feature type="domain" description="HTH crp-type" evidence="4">
    <location>
        <begin position="139"/>
        <end position="205"/>
    </location>
</feature>
<dbReference type="Gene3D" id="2.60.120.10">
    <property type="entry name" value="Jelly Rolls"/>
    <property type="match status" value="1"/>
</dbReference>
<dbReference type="InterPro" id="IPR014710">
    <property type="entry name" value="RmlC-like_jellyroll"/>
</dbReference>
<evidence type="ECO:0000313" key="5">
    <source>
        <dbReference type="EMBL" id="KRR26451.1"/>
    </source>
</evidence>
<dbReference type="GO" id="GO:0005829">
    <property type="term" value="C:cytosol"/>
    <property type="evidence" value="ECO:0007669"/>
    <property type="project" value="TreeGrafter"/>
</dbReference>
<gene>
    <name evidence="5" type="ORF">CQ14_02875</name>
</gene>
<evidence type="ECO:0000256" key="3">
    <source>
        <dbReference type="ARBA" id="ARBA00023163"/>
    </source>
</evidence>
<dbReference type="CDD" id="cd00038">
    <property type="entry name" value="CAP_ED"/>
    <property type="match status" value="1"/>
</dbReference>
<evidence type="ECO:0000256" key="2">
    <source>
        <dbReference type="ARBA" id="ARBA00023125"/>
    </source>
</evidence>
<protein>
    <submittedName>
        <fullName evidence="5">Cyclic nucleotide-binding protein</fullName>
    </submittedName>
</protein>
<dbReference type="PANTHER" id="PTHR24567:SF74">
    <property type="entry name" value="HTH-TYPE TRANSCRIPTIONAL REGULATOR ARCR"/>
    <property type="match status" value="1"/>
</dbReference>
<dbReference type="InterPro" id="IPR036390">
    <property type="entry name" value="WH_DNA-bd_sf"/>
</dbReference>
<dbReference type="RefSeq" id="WP_057857126.1">
    <property type="nucleotide sequence ID" value="NZ_LLYB01000046.1"/>
</dbReference>
<dbReference type="AlphaFoldDB" id="A0A0R3N9B6"/>
<evidence type="ECO:0000259" key="4">
    <source>
        <dbReference type="PROSITE" id="PS51063"/>
    </source>
</evidence>
<keyword evidence="2" id="KW-0238">DNA-binding</keyword>
<dbReference type="PANTHER" id="PTHR24567">
    <property type="entry name" value="CRP FAMILY TRANSCRIPTIONAL REGULATORY PROTEIN"/>
    <property type="match status" value="1"/>
</dbReference>
<evidence type="ECO:0000256" key="1">
    <source>
        <dbReference type="ARBA" id="ARBA00023015"/>
    </source>
</evidence>
<dbReference type="Pfam" id="PF13545">
    <property type="entry name" value="HTH_Crp_2"/>
    <property type="match status" value="1"/>
</dbReference>
<keyword evidence="3" id="KW-0804">Transcription</keyword>
<dbReference type="InterPro" id="IPR018490">
    <property type="entry name" value="cNMP-bd_dom_sf"/>
</dbReference>
<sequence>MKNLLLSQLSQDDSDRLEPYLKITPFKQHSVLFEAEQEIKHVYFPTSGVVSLVVTLETGDMVEAAMVGSDGVVGVAAALDGRISLSRGIVQLAGDIVVCSIDGLKSAALQSPKLLSLLVRHEQTVYAQAQQSAACFATHHVQARLCRWLLRARDLAGTDTLLFTQEYLAEMLGVRRTSVTVVAHTLQSAGLIKYARGKIHILDPEALQDGACECYGTVKRHYARLLGPAK</sequence>
<proteinExistence type="predicted"/>
<reference evidence="5 6" key="1">
    <citation type="submission" date="2014-03" db="EMBL/GenBank/DDBJ databases">
        <title>Bradyrhizobium valentinum sp. nov., isolated from effective nodules of Lupinus mariae-josephae, a lupine endemic of basic-lime soils in Eastern Spain.</title>
        <authorList>
            <person name="Duran D."/>
            <person name="Rey L."/>
            <person name="Navarro A."/>
            <person name="Busquets A."/>
            <person name="Imperial J."/>
            <person name="Ruiz-Argueso T."/>
        </authorList>
    </citation>
    <scope>NUCLEOTIDE SEQUENCE [LARGE SCALE GENOMIC DNA]</scope>
    <source>
        <strain evidence="5 6">CCBAU 23086</strain>
    </source>
</reference>
<dbReference type="InterPro" id="IPR050397">
    <property type="entry name" value="Env_Response_Regulators"/>
</dbReference>
<dbReference type="SUPFAM" id="SSF51206">
    <property type="entry name" value="cAMP-binding domain-like"/>
    <property type="match status" value="1"/>
</dbReference>
<dbReference type="GO" id="GO:0003677">
    <property type="term" value="F:DNA binding"/>
    <property type="evidence" value="ECO:0007669"/>
    <property type="project" value="UniProtKB-KW"/>
</dbReference>
<dbReference type="InterPro" id="IPR012318">
    <property type="entry name" value="HTH_CRP"/>
</dbReference>
<comment type="caution">
    <text evidence="5">The sequence shown here is derived from an EMBL/GenBank/DDBJ whole genome shotgun (WGS) entry which is preliminary data.</text>
</comment>